<feature type="non-terminal residue" evidence="2">
    <location>
        <position position="1"/>
    </location>
</feature>
<protein>
    <submittedName>
        <fullName evidence="2">RNA-binding protein</fullName>
    </submittedName>
</protein>
<dbReference type="AlphaFoldDB" id="A0A7V2SW04"/>
<dbReference type="InterPro" id="IPR012677">
    <property type="entry name" value="Nucleotide-bd_a/b_plait_sf"/>
</dbReference>
<dbReference type="GO" id="GO:0003676">
    <property type="term" value="F:nucleic acid binding"/>
    <property type="evidence" value="ECO:0007669"/>
    <property type="project" value="InterPro"/>
</dbReference>
<dbReference type="EMBL" id="DRND01000294">
    <property type="protein sequence ID" value="HFC46970.1"/>
    <property type="molecule type" value="Genomic_DNA"/>
</dbReference>
<dbReference type="SUPFAM" id="SSF54928">
    <property type="entry name" value="RNA-binding domain, RBD"/>
    <property type="match status" value="1"/>
</dbReference>
<dbReference type="InterPro" id="IPR035979">
    <property type="entry name" value="RBD_domain_sf"/>
</dbReference>
<gene>
    <name evidence="2" type="ORF">ENJ63_03725</name>
</gene>
<proteinExistence type="predicted"/>
<evidence type="ECO:0000256" key="1">
    <source>
        <dbReference type="SAM" id="MobiDB-lite"/>
    </source>
</evidence>
<evidence type="ECO:0000313" key="2">
    <source>
        <dbReference type="EMBL" id="HFC46970.1"/>
    </source>
</evidence>
<dbReference type="Gene3D" id="3.30.70.330">
    <property type="match status" value="1"/>
</dbReference>
<organism evidence="2">
    <name type="scientific">Dissulfuribacter thermophilus</name>
    <dbReference type="NCBI Taxonomy" id="1156395"/>
    <lineage>
        <taxon>Bacteria</taxon>
        <taxon>Pseudomonadati</taxon>
        <taxon>Thermodesulfobacteriota</taxon>
        <taxon>Dissulfuribacteria</taxon>
        <taxon>Dissulfuribacterales</taxon>
        <taxon>Dissulfuribacteraceae</taxon>
        <taxon>Dissulfuribacter</taxon>
    </lineage>
</organism>
<feature type="region of interest" description="Disordered" evidence="1">
    <location>
        <begin position="23"/>
        <end position="42"/>
    </location>
</feature>
<feature type="compositionally biased region" description="Basic residues" evidence="1">
    <location>
        <begin position="33"/>
        <end position="42"/>
    </location>
</feature>
<accession>A0A7V2SW04</accession>
<reference evidence="2" key="1">
    <citation type="journal article" date="2020" name="mSystems">
        <title>Genome- and Community-Level Interaction Insights into Carbon Utilization and Element Cycling Functions of Hydrothermarchaeota in Hydrothermal Sediment.</title>
        <authorList>
            <person name="Zhou Z."/>
            <person name="Liu Y."/>
            <person name="Xu W."/>
            <person name="Pan J."/>
            <person name="Luo Z.H."/>
            <person name="Li M."/>
        </authorList>
    </citation>
    <scope>NUCLEOTIDE SEQUENCE [LARGE SCALE GENOMIC DNA]</scope>
    <source>
        <strain evidence="2">HyVt-503</strain>
    </source>
</reference>
<sequence>AEMDNSAADSVIKALNGKEFGGRTIKVNEARPRQPRRRQNWY</sequence>
<dbReference type="Proteomes" id="UP000885797">
    <property type="component" value="Unassembled WGS sequence"/>
</dbReference>
<name>A0A7V2SW04_9BACT</name>
<comment type="caution">
    <text evidence="2">The sequence shown here is derived from an EMBL/GenBank/DDBJ whole genome shotgun (WGS) entry which is preliminary data.</text>
</comment>